<dbReference type="EMBL" id="RYZS01000002">
    <property type="protein sequence ID" value="RVU92851.1"/>
    <property type="molecule type" value="Genomic_DNA"/>
</dbReference>
<evidence type="ECO:0000256" key="1">
    <source>
        <dbReference type="SAM" id="Phobius"/>
    </source>
</evidence>
<feature type="transmembrane region" description="Helical" evidence="1">
    <location>
        <begin position="12"/>
        <end position="36"/>
    </location>
</feature>
<dbReference type="RefSeq" id="WP_049219495.1">
    <property type="nucleotide sequence ID" value="NZ_CABGUH010000012.1"/>
</dbReference>
<evidence type="ECO:0000313" key="3">
    <source>
        <dbReference type="EMBL" id="MDT2514943.1"/>
    </source>
</evidence>
<accession>A0A2N8PRJ9</accession>
<evidence type="ECO:0000313" key="4">
    <source>
        <dbReference type="EMBL" id="RVU92851.1"/>
    </source>
</evidence>
<reference evidence="2 7" key="2">
    <citation type="submission" date="2023-03" db="EMBL/GenBank/DDBJ databases">
        <authorList>
            <person name="Shen W."/>
            <person name="Cai J."/>
        </authorList>
    </citation>
    <scope>NUCLEOTIDE SEQUENCE</scope>
    <source>
        <strain evidence="2">P33-2</strain>
        <strain evidence="3 7">Y2</strain>
    </source>
</reference>
<evidence type="ECO:0000313" key="5">
    <source>
        <dbReference type="Proteomes" id="UP000288388"/>
    </source>
</evidence>
<dbReference type="Proteomes" id="UP001264335">
    <property type="component" value="Unassembled WGS sequence"/>
</dbReference>
<evidence type="ECO:0000313" key="7">
    <source>
        <dbReference type="Proteomes" id="UP001264335"/>
    </source>
</evidence>
<dbReference type="Proteomes" id="UP001260773">
    <property type="component" value="Unassembled WGS sequence"/>
</dbReference>
<sequence>MSSKRSILEKKRVYIPLAIFLGVLGFSPMLVSLLGVKSEDKLNKDYYSNAEEPFFQSIDKD</sequence>
<dbReference type="EMBL" id="JARPWY010000031">
    <property type="protein sequence ID" value="MDT2514943.1"/>
    <property type="molecule type" value="Genomic_DNA"/>
</dbReference>
<dbReference type="Proteomes" id="UP000288388">
    <property type="component" value="Unassembled WGS sequence"/>
</dbReference>
<keyword evidence="1" id="KW-0472">Membrane</keyword>
<proteinExistence type="predicted"/>
<organism evidence="2 6">
    <name type="scientific">Enterococcus avium</name>
    <name type="common">Streptococcus avium</name>
    <dbReference type="NCBI Taxonomy" id="33945"/>
    <lineage>
        <taxon>Bacteria</taxon>
        <taxon>Bacillati</taxon>
        <taxon>Bacillota</taxon>
        <taxon>Bacilli</taxon>
        <taxon>Lactobacillales</taxon>
        <taxon>Enterococcaceae</taxon>
        <taxon>Enterococcus</taxon>
    </lineage>
</organism>
<name>A0A2N8PRJ9_ENTAV</name>
<comment type="caution">
    <text evidence="2">The sequence shown here is derived from an EMBL/GenBank/DDBJ whole genome shotgun (WGS) entry which is preliminary data.</text>
</comment>
<evidence type="ECO:0000313" key="2">
    <source>
        <dbReference type="EMBL" id="MDT2403002.1"/>
    </source>
</evidence>
<keyword evidence="1" id="KW-1133">Transmembrane helix</keyword>
<reference evidence="4 5" key="1">
    <citation type="submission" date="2018-12" db="EMBL/GenBank/DDBJ databases">
        <title>A novel vanA-carrying plasmid in a clinical isolate of Enterococcus avium.</title>
        <authorList>
            <person name="Bernasconi O.J."/>
            <person name="Luzzaro F."/>
            <person name="Endimiani A."/>
        </authorList>
    </citation>
    <scope>NUCLEOTIDE SEQUENCE [LARGE SCALE GENOMIC DNA]</scope>
    <source>
        <strain evidence="4 5">LC0559/18</strain>
    </source>
</reference>
<dbReference type="AlphaFoldDB" id="A0A2N8PRJ9"/>
<gene>
    <name evidence="4" type="ORF">EK398_20480</name>
    <name evidence="2" type="ORF">P7D43_11495</name>
    <name evidence="3" type="ORF">P7D79_12015</name>
</gene>
<keyword evidence="1" id="KW-0812">Transmembrane</keyword>
<dbReference type="EMBL" id="JARPWH010000037">
    <property type="protein sequence ID" value="MDT2403002.1"/>
    <property type="molecule type" value="Genomic_DNA"/>
</dbReference>
<protein>
    <submittedName>
        <fullName evidence="2">Uncharacterized protein</fullName>
    </submittedName>
</protein>
<evidence type="ECO:0000313" key="6">
    <source>
        <dbReference type="Proteomes" id="UP001260773"/>
    </source>
</evidence>